<evidence type="ECO:0008006" key="9">
    <source>
        <dbReference type="Google" id="ProtNLM"/>
    </source>
</evidence>
<evidence type="ECO:0000256" key="4">
    <source>
        <dbReference type="ARBA" id="ARBA00022989"/>
    </source>
</evidence>
<comment type="subcellular location">
    <subcellularLocation>
        <location evidence="1">Membrane</location>
        <topology evidence="1">Multi-pass membrane protein</topology>
    </subcellularLocation>
</comment>
<protein>
    <recommendedName>
        <fullName evidence="9">Lysoplasmalogenase</fullName>
    </recommendedName>
</protein>
<comment type="caution">
    <text evidence="7">The sequence shown here is derived from an EMBL/GenBank/DDBJ whole genome shotgun (WGS) entry which is preliminary data.</text>
</comment>
<evidence type="ECO:0000256" key="1">
    <source>
        <dbReference type="ARBA" id="ARBA00004141"/>
    </source>
</evidence>
<organism evidence="7 8">
    <name type="scientific">Candidatus Thermofonsia Clade 3 bacterium</name>
    <dbReference type="NCBI Taxonomy" id="2364212"/>
    <lineage>
        <taxon>Bacteria</taxon>
        <taxon>Bacillati</taxon>
        <taxon>Chloroflexota</taxon>
        <taxon>Candidatus Thermofontia</taxon>
        <taxon>Candidatus Thermofonsia Clade 3</taxon>
    </lineage>
</organism>
<evidence type="ECO:0000313" key="7">
    <source>
        <dbReference type="EMBL" id="PJF48422.1"/>
    </source>
</evidence>
<evidence type="ECO:0000256" key="6">
    <source>
        <dbReference type="SAM" id="Phobius"/>
    </source>
</evidence>
<keyword evidence="4 6" id="KW-1133">Transmembrane helix</keyword>
<dbReference type="EMBL" id="PGTN01000015">
    <property type="protein sequence ID" value="PJF48422.1"/>
    <property type="molecule type" value="Genomic_DNA"/>
</dbReference>
<dbReference type="Pfam" id="PF07947">
    <property type="entry name" value="YhhN"/>
    <property type="match status" value="1"/>
</dbReference>
<dbReference type="AlphaFoldDB" id="A0A2M8QF97"/>
<feature type="transmembrane region" description="Helical" evidence="6">
    <location>
        <begin position="34"/>
        <end position="53"/>
    </location>
</feature>
<feature type="transmembrane region" description="Helical" evidence="6">
    <location>
        <begin position="211"/>
        <end position="232"/>
    </location>
</feature>
<name>A0A2M8QF97_9CHLR</name>
<dbReference type="GO" id="GO:0016787">
    <property type="term" value="F:hydrolase activity"/>
    <property type="evidence" value="ECO:0007669"/>
    <property type="project" value="TreeGrafter"/>
</dbReference>
<feature type="transmembrane region" description="Helical" evidence="6">
    <location>
        <begin position="6"/>
        <end position="22"/>
    </location>
</feature>
<feature type="transmembrane region" description="Helical" evidence="6">
    <location>
        <begin position="86"/>
        <end position="109"/>
    </location>
</feature>
<comment type="similarity">
    <text evidence="2">Belongs to the TMEM86 family.</text>
</comment>
<dbReference type="GO" id="GO:0016020">
    <property type="term" value="C:membrane"/>
    <property type="evidence" value="ECO:0007669"/>
    <property type="project" value="UniProtKB-SubCell"/>
</dbReference>
<gene>
    <name evidence="7" type="ORF">CUN48_03630</name>
</gene>
<reference evidence="7 8" key="1">
    <citation type="submission" date="2017-11" db="EMBL/GenBank/DDBJ databases">
        <title>Evolution of Phototrophy in the Chloroflexi Phylum Driven by Horizontal Gene Transfer.</title>
        <authorList>
            <person name="Ward L.M."/>
            <person name="Hemp J."/>
            <person name="Shih P.M."/>
            <person name="Mcglynn S.E."/>
            <person name="Fischer W."/>
        </authorList>
    </citation>
    <scope>NUCLEOTIDE SEQUENCE [LARGE SCALE GENOMIC DNA]</scope>
    <source>
        <strain evidence="7">JP3_7</strain>
    </source>
</reference>
<keyword evidence="5 6" id="KW-0472">Membrane</keyword>
<feature type="transmembrane region" description="Helical" evidence="6">
    <location>
        <begin position="152"/>
        <end position="175"/>
    </location>
</feature>
<keyword evidence="3 6" id="KW-0812">Transmembrane</keyword>
<sequence length="233" mass="25483">MILPLLLVPLPIITVFLLLRAETQTPRNKRQVKLWKLLSTALVILIAALSFTQPMHVPLYSALILAGLALSLAGDWLLIDADERPGLFVSGLAAFLFAHIAYIAAFAYAQIARSTPFDLNRAVLAAGVLALIGMVLYFYLRPSLGNLRQPVLLYMTVISLMVHQAFSGVQIGGGLLAQPSLAMGGALLFYMSDFMLAINKFVFDGEGERNSIWVLSTYYCAQLFIALSASFVR</sequence>
<proteinExistence type="inferred from homology"/>
<evidence type="ECO:0000256" key="2">
    <source>
        <dbReference type="ARBA" id="ARBA00007375"/>
    </source>
</evidence>
<dbReference type="PANTHER" id="PTHR31885:SF6">
    <property type="entry name" value="GH04784P"/>
    <property type="match status" value="1"/>
</dbReference>
<dbReference type="InterPro" id="IPR012506">
    <property type="entry name" value="TMEM86B-like"/>
</dbReference>
<feature type="transmembrane region" description="Helical" evidence="6">
    <location>
        <begin position="121"/>
        <end position="140"/>
    </location>
</feature>
<evidence type="ECO:0000256" key="5">
    <source>
        <dbReference type="ARBA" id="ARBA00023136"/>
    </source>
</evidence>
<feature type="transmembrane region" description="Helical" evidence="6">
    <location>
        <begin position="181"/>
        <end position="199"/>
    </location>
</feature>
<dbReference type="Proteomes" id="UP000230790">
    <property type="component" value="Unassembled WGS sequence"/>
</dbReference>
<evidence type="ECO:0000313" key="8">
    <source>
        <dbReference type="Proteomes" id="UP000230790"/>
    </source>
</evidence>
<evidence type="ECO:0000256" key="3">
    <source>
        <dbReference type="ARBA" id="ARBA00022692"/>
    </source>
</evidence>
<feature type="transmembrane region" description="Helical" evidence="6">
    <location>
        <begin position="59"/>
        <end position="79"/>
    </location>
</feature>
<accession>A0A2M8QF97</accession>
<dbReference type="PANTHER" id="PTHR31885">
    <property type="entry name" value="GH04784P"/>
    <property type="match status" value="1"/>
</dbReference>